<dbReference type="EMBL" id="BLAL01000005">
    <property type="protein sequence ID" value="GES73112.1"/>
    <property type="molecule type" value="Genomic_DNA"/>
</dbReference>
<dbReference type="AlphaFoldDB" id="A0A2Z6RFZ1"/>
<evidence type="ECO:0000256" key="1">
    <source>
        <dbReference type="SAM" id="MobiDB-lite"/>
    </source>
</evidence>
<proteinExistence type="predicted"/>
<dbReference type="Proteomes" id="UP000615446">
    <property type="component" value="Unassembled WGS sequence"/>
</dbReference>
<feature type="compositionally biased region" description="Low complexity" evidence="1">
    <location>
        <begin position="1"/>
        <end position="16"/>
    </location>
</feature>
<feature type="region of interest" description="Disordered" evidence="1">
    <location>
        <begin position="1"/>
        <end position="36"/>
    </location>
</feature>
<dbReference type="EMBL" id="BEXD01001730">
    <property type="protein sequence ID" value="GBB95532.1"/>
    <property type="molecule type" value="Genomic_DNA"/>
</dbReference>
<comment type="caution">
    <text evidence="2">The sequence shown here is derived from an EMBL/GenBank/DDBJ whole genome shotgun (WGS) entry which is preliminary data.</text>
</comment>
<evidence type="ECO:0000313" key="3">
    <source>
        <dbReference type="EMBL" id="GBB95532.1"/>
    </source>
</evidence>
<dbReference type="Proteomes" id="UP000247702">
    <property type="component" value="Unassembled WGS sequence"/>
</dbReference>
<organism evidence="2 5">
    <name type="scientific">Rhizophagus clarus</name>
    <dbReference type="NCBI Taxonomy" id="94130"/>
    <lineage>
        <taxon>Eukaryota</taxon>
        <taxon>Fungi</taxon>
        <taxon>Fungi incertae sedis</taxon>
        <taxon>Mucoromycota</taxon>
        <taxon>Glomeromycotina</taxon>
        <taxon>Glomeromycetes</taxon>
        <taxon>Glomerales</taxon>
        <taxon>Glomeraceae</taxon>
        <taxon>Rhizophagus</taxon>
    </lineage>
</organism>
<protein>
    <submittedName>
        <fullName evidence="2">Uncharacterized protein</fullName>
    </submittedName>
</protein>
<evidence type="ECO:0000313" key="4">
    <source>
        <dbReference type="EMBL" id="GES73112.1"/>
    </source>
</evidence>
<gene>
    <name evidence="4" type="ORF">RCL2_000065200</name>
    <name evidence="2" type="ORF">RclHR1_18610004</name>
    <name evidence="3" type="ORF">RclHR1_25550001</name>
</gene>
<keyword evidence="5" id="KW-1185">Reference proteome</keyword>
<evidence type="ECO:0000313" key="2">
    <source>
        <dbReference type="EMBL" id="GBB91378.1"/>
    </source>
</evidence>
<dbReference type="EMBL" id="BEXD01000959">
    <property type="protein sequence ID" value="GBB91378.1"/>
    <property type="molecule type" value="Genomic_DNA"/>
</dbReference>
<reference evidence="2 5" key="1">
    <citation type="submission" date="2017-11" db="EMBL/GenBank/DDBJ databases">
        <title>The genome of Rhizophagus clarus HR1 reveals common genetic basis of auxotrophy among arbuscular mycorrhizal fungi.</title>
        <authorList>
            <person name="Kobayashi Y."/>
        </authorList>
    </citation>
    <scope>NUCLEOTIDE SEQUENCE [LARGE SCALE GENOMIC DNA]</scope>
    <source>
        <strain evidence="2 5">HR1</strain>
    </source>
</reference>
<sequence>MTTKSAASKSPTTSKSPARKLTTPGKSATTYTPATSSISITSIKSSRVEALKNCYKNIQVPESYLQQESDLE</sequence>
<reference evidence="4" key="2">
    <citation type="submission" date="2019-10" db="EMBL/GenBank/DDBJ databases">
        <title>Conservation and host-specific expression of non-tandemly repeated heterogenous ribosome RNA gene in arbuscular mycorrhizal fungi.</title>
        <authorList>
            <person name="Maeda T."/>
            <person name="Kobayashi Y."/>
            <person name="Nakagawa T."/>
            <person name="Ezawa T."/>
            <person name="Yamaguchi K."/>
            <person name="Bino T."/>
            <person name="Nishimoto Y."/>
            <person name="Shigenobu S."/>
            <person name="Kawaguchi M."/>
        </authorList>
    </citation>
    <scope>NUCLEOTIDE SEQUENCE</scope>
    <source>
        <strain evidence="4">HR1</strain>
    </source>
</reference>
<name>A0A2Z6RFZ1_9GLOM</name>
<accession>A0A2Z6RFZ1</accession>
<evidence type="ECO:0000313" key="5">
    <source>
        <dbReference type="Proteomes" id="UP000247702"/>
    </source>
</evidence>
<feature type="compositionally biased region" description="Low complexity" evidence="1">
    <location>
        <begin position="26"/>
        <end position="36"/>
    </location>
</feature>